<comment type="similarity">
    <text evidence="1 2">Belongs to the UPF0125 (RnfH) family.</text>
</comment>
<dbReference type="SUPFAM" id="SSF54285">
    <property type="entry name" value="MoaD/ThiS"/>
    <property type="match status" value="1"/>
</dbReference>
<evidence type="ECO:0000256" key="2">
    <source>
        <dbReference type="HAMAP-Rule" id="MF_00460"/>
    </source>
</evidence>
<dbReference type="Proteomes" id="UP000283255">
    <property type="component" value="Unassembled WGS sequence"/>
</dbReference>
<gene>
    <name evidence="4" type="ORF">D1Z90_01160</name>
</gene>
<dbReference type="NCBIfam" id="NF002490">
    <property type="entry name" value="PRK01777.1"/>
    <property type="match status" value="1"/>
</dbReference>
<evidence type="ECO:0000256" key="1">
    <source>
        <dbReference type="ARBA" id="ARBA00010645"/>
    </source>
</evidence>
<proteinExistence type="inferred from homology"/>
<dbReference type="Gene3D" id="3.10.20.280">
    <property type="entry name" value="RnfH-like"/>
    <property type="match status" value="1"/>
</dbReference>
<evidence type="ECO:0000256" key="3">
    <source>
        <dbReference type="SAM" id="MobiDB-lite"/>
    </source>
</evidence>
<keyword evidence="5" id="KW-1185">Reference proteome</keyword>
<dbReference type="HAMAP" id="MF_00460">
    <property type="entry name" value="UPF0125_RnfH"/>
    <property type="match status" value="1"/>
</dbReference>
<dbReference type="OrthoDB" id="9796575at2"/>
<accession>A0A418YK78</accession>
<dbReference type="Pfam" id="PF03658">
    <property type="entry name" value="Ub-RnfH"/>
    <property type="match status" value="1"/>
</dbReference>
<dbReference type="InterPro" id="IPR005346">
    <property type="entry name" value="RnfH"/>
</dbReference>
<protein>
    <recommendedName>
        <fullName evidence="2">UPF0125 protein D1Z90_01160</fullName>
    </recommendedName>
</protein>
<comment type="caution">
    <text evidence="4">The sequence shown here is derived from an EMBL/GenBank/DDBJ whole genome shotgun (WGS) entry which is preliminary data.</text>
</comment>
<dbReference type="RefSeq" id="WP_119908921.1">
    <property type="nucleotide sequence ID" value="NZ_QZCH01000001.1"/>
</dbReference>
<dbReference type="InterPro" id="IPR037021">
    <property type="entry name" value="RnfH_sf"/>
</dbReference>
<name>A0A418YK78_9GAMM</name>
<organism evidence="4 5">
    <name type="scientific">Motilimonas pumila</name>
    <dbReference type="NCBI Taxonomy" id="2303987"/>
    <lineage>
        <taxon>Bacteria</taxon>
        <taxon>Pseudomonadati</taxon>
        <taxon>Pseudomonadota</taxon>
        <taxon>Gammaproteobacteria</taxon>
        <taxon>Alteromonadales</taxon>
        <taxon>Alteromonadales genera incertae sedis</taxon>
        <taxon>Motilimonas</taxon>
    </lineage>
</organism>
<evidence type="ECO:0000313" key="5">
    <source>
        <dbReference type="Proteomes" id="UP000283255"/>
    </source>
</evidence>
<sequence length="115" mass="12965">MADEMIKVEVAYATPEKQKIIALDVEPGLTIKDIIIRSHIESVFPEIDVEKAKVGVFSRPAKLSDTIREHDRIEIYRPLIADPKEMRKLRAEKAKQEGRADKITGGRAKTNKAKA</sequence>
<reference evidence="4 5" key="1">
    <citation type="submission" date="2018-09" db="EMBL/GenBank/DDBJ databases">
        <authorList>
            <person name="Wang F."/>
        </authorList>
    </citation>
    <scope>NUCLEOTIDE SEQUENCE [LARGE SCALE GENOMIC DNA]</scope>
    <source>
        <strain evidence="4 5">PLHSC7-2</strain>
    </source>
</reference>
<feature type="region of interest" description="Disordered" evidence="3">
    <location>
        <begin position="90"/>
        <end position="115"/>
    </location>
</feature>
<dbReference type="AlphaFoldDB" id="A0A418YK78"/>
<dbReference type="PANTHER" id="PTHR37483:SF1">
    <property type="entry name" value="UPF0125 PROTEIN RATB"/>
    <property type="match status" value="1"/>
</dbReference>
<feature type="compositionally biased region" description="Basic and acidic residues" evidence="3">
    <location>
        <begin position="90"/>
        <end position="104"/>
    </location>
</feature>
<evidence type="ECO:0000313" key="4">
    <source>
        <dbReference type="EMBL" id="RJG51373.1"/>
    </source>
</evidence>
<dbReference type="EMBL" id="QZCH01000001">
    <property type="protein sequence ID" value="RJG51373.1"/>
    <property type="molecule type" value="Genomic_DNA"/>
</dbReference>
<dbReference type="InterPro" id="IPR016155">
    <property type="entry name" value="Mopterin_synth/thiamin_S_b"/>
</dbReference>
<dbReference type="PANTHER" id="PTHR37483">
    <property type="entry name" value="UPF0125 PROTEIN RATB"/>
    <property type="match status" value="1"/>
</dbReference>
<reference evidence="4 5" key="2">
    <citation type="submission" date="2019-01" db="EMBL/GenBank/DDBJ databases">
        <title>Motilimonas pumilus sp. nov., isolated from the gut of sea cucumber (Apostichopus japonicus).</title>
        <authorList>
            <person name="Wang F.-Q."/>
            <person name="Ren L.-H."/>
            <person name="Lin Y.-W."/>
            <person name="Sun G.-H."/>
            <person name="Du Z.-J."/>
            <person name="Zhao J.-X."/>
            <person name="Liu X.-J."/>
            <person name="Liu L.-J."/>
        </authorList>
    </citation>
    <scope>NUCLEOTIDE SEQUENCE [LARGE SCALE GENOMIC DNA]</scope>
    <source>
        <strain evidence="4 5">PLHSC7-2</strain>
    </source>
</reference>